<accession>A0A4R4KKJ9</accession>
<dbReference type="Pfam" id="PF21027">
    <property type="entry name" value="Sde0182_C"/>
    <property type="match status" value="1"/>
</dbReference>
<keyword evidence="4" id="KW-1185">Reference proteome</keyword>
<sequence>MPTMLMNAILKLTFFTLLFSFGIFSPLLAADTKPRIIIISDISGTAEPDDYQSFIRFLLYSNEMEIEGIVGVGSIYGPTRGDNKYFHEVIDLYGTVRNNLLKHAKGYPTADYLKSLVTVGQRGTVGMENVGEGKATPGSEMIIKALERKDSRPLWISIWGGTSTMAQALWDINYSRGFSKKKIQTLLSKIRIYDIAGQDNAGGWIAKTFPAVFYIRSSQQFLGMAEGHVAAAQGGNLDVGNTEWFKTNIQEQGPIGGIYPKRKYSYEGDTPAFMHLIPNGLSDPEMVHYGGWGGRFNKEKVKNPAVRSNKVLENEFYDFFMYNDAKDSWTYGDKTYTNVFSGLYRWREEYQNDFAARIKWTMLSNEEANHNPVAVVNGDKTKEIIRMKSTPGRKIQLSAKGSNDPDSDQLSYEWFYYMEPGTYNQPVKITNSDAETATLHIPTDADNTEIHIILRVRDSGIPNLFAYRRIVVVVK</sequence>
<protein>
    <submittedName>
        <fullName evidence="3">DUF1593 domain-containing protein</fullName>
    </submittedName>
</protein>
<dbReference type="InterPro" id="IPR013783">
    <property type="entry name" value="Ig-like_fold"/>
</dbReference>
<name>A0A4R4KKJ9_9BACT</name>
<evidence type="ECO:0000313" key="4">
    <source>
        <dbReference type="Proteomes" id="UP000295706"/>
    </source>
</evidence>
<dbReference type="Gene3D" id="3.90.245.10">
    <property type="entry name" value="Ribonucleoside hydrolase-like"/>
    <property type="match status" value="1"/>
</dbReference>
<proteinExistence type="predicted"/>
<dbReference type="Proteomes" id="UP000295706">
    <property type="component" value="Unassembled WGS sequence"/>
</dbReference>
<gene>
    <name evidence="3" type="ORF">EZE20_06060</name>
</gene>
<evidence type="ECO:0000259" key="1">
    <source>
        <dbReference type="Pfam" id="PF07632"/>
    </source>
</evidence>
<organism evidence="3 4">
    <name type="scientific">Arundinibacter roseus</name>
    <dbReference type="NCBI Taxonomy" id="2070510"/>
    <lineage>
        <taxon>Bacteria</taxon>
        <taxon>Pseudomonadati</taxon>
        <taxon>Bacteroidota</taxon>
        <taxon>Cytophagia</taxon>
        <taxon>Cytophagales</taxon>
        <taxon>Spirosomataceae</taxon>
        <taxon>Arundinibacter</taxon>
    </lineage>
</organism>
<evidence type="ECO:0000313" key="3">
    <source>
        <dbReference type="EMBL" id="TDB67506.1"/>
    </source>
</evidence>
<dbReference type="InterPro" id="IPR011483">
    <property type="entry name" value="Sde182_NH-like"/>
</dbReference>
<dbReference type="Pfam" id="PF07632">
    <property type="entry name" value="Sde182_NH-like"/>
    <property type="match status" value="1"/>
</dbReference>
<dbReference type="GO" id="GO:0016799">
    <property type="term" value="F:hydrolase activity, hydrolyzing N-glycosyl compounds"/>
    <property type="evidence" value="ECO:0007669"/>
    <property type="project" value="InterPro"/>
</dbReference>
<reference evidence="3 4" key="1">
    <citation type="submission" date="2019-02" db="EMBL/GenBank/DDBJ databases">
        <title>Arundinibacter roseus gen. nov., sp. nov., a new member of the family Cytophagaceae.</title>
        <authorList>
            <person name="Szuroczki S."/>
            <person name="Khayer B."/>
            <person name="Sproer C."/>
            <person name="Toumi M."/>
            <person name="Szabo A."/>
            <person name="Felfoldi T."/>
            <person name="Schumann P."/>
            <person name="Toth E."/>
        </authorList>
    </citation>
    <scope>NUCLEOTIDE SEQUENCE [LARGE SCALE GENOMIC DNA]</scope>
    <source>
        <strain evidence="3 4">DMA-k-7a</strain>
    </source>
</reference>
<feature type="domain" description="Cellulose-binding Sde182 nucleoside hydrolase-like" evidence="1">
    <location>
        <begin position="35"/>
        <end position="296"/>
    </location>
</feature>
<dbReference type="EMBL" id="SMJU01000003">
    <property type="protein sequence ID" value="TDB67506.1"/>
    <property type="molecule type" value="Genomic_DNA"/>
</dbReference>
<dbReference type="OrthoDB" id="253051at2"/>
<dbReference type="InterPro" id="IPR036452">
    <property type="entry name" value="Ribo_hydro-like"/>
</dbReference>
<dbReference type="AlphaFoldDB" id="A0A4R4KKJ9"/>
<dbReference type="Gene3D" id="2.60.40.10">
    <property type="entry name" value="Immunoglobulins"/>
    <property type="match status" value="1"/>
</dbReference>
<evidence type="ECO:0000259" key="2">
    <source>
        <dbReference type="Pfam" id="PF21027"/>
    </source>
</evidence>
<comment type="caution">
    <text evidence="3">The sequence shown here is derived from an EMBL/GenBank/DDBJ whole genome shotgun (WGS) entry which is preliminary data.</text>
</comment>
<feature type="domain" description="Cellulose-binding Sde182 C-terminal" evidence="2">
    <location>
        <begin position="394"/>
        <end position="473"/>
    </location>
</feature>
<dbReference type="InterPro" id="IPR048527">
    <property type="entry name" value="Sde182_C"/>
</dbReference>